<reference evidence="1" key="1">
    <citation type="submission" date="2018-02" db="EMBL/GenBank/DDBJ databases">
        <title>Rhizophora mucronata_Transcriptome.</title>
        <authorList>
            <person name="Meera S.P."/>
            <person name="Sreeshan A."/>
            <person name="Augustine A."/>
        </authorList>
    </citation>
    <scope>NUCLEOTIDE SEQUENCE</scope>
    <source>
        <tissue evidence="1">Leaf</tissue>
    </source>
</reference>
<dbReference type="EMBL" id="GGEC01063763">
    <property type="protein sequence ID" value="MBX44247.1"/>
    <property type="molecule type" value="Transcribed_RNA"/>
</dbReference>
<evidence type="ECO:0000313" key="1">
    <source>
        <dbReference type="EMBL" id="MBX44247.1"/>
    </source>
</evidence>
<name>A0A2P2NP26_RHIMU</name>
<proteinExistence type="predicted"/>
<protein>
    <submittedName>
        <fullName evidence="1">Uncharacterized protein</fullName>
    </submittedName>
</protein>
<organism evidence="1">
    <name type="scientific">Rhizophora mucronata</name>
    <name type="common">Asiatic mangrove</name>
    <dbReference type="NCBI Taxonomy" id="61149"/>
    <lineage>
        <taxon>Eukaryota</taxon>
        <taxon>Viridiplantae</taxon>
        <taxon>Streptophyta</taxon>
        <taxon>Embryophyta</taxon>
        <taxon>Tracheophyta</taxon>
        <taxon>Spermatophyta</taxon>
        <taxon>Magnoliopsida</taxon>
        <taxon>eudicotyledons</taxon>
        <taxon>Gunneridae</taxon>
        <taxon>Pentapetalae</taxon>
        <taxon>rosids</taxon>
        <taxon>fabids</taxon>
        <taxon>Malpighiales</taxon>
        <taxon>Rhizophoraceae</taxon>
        <taxon>Rhizophora</taxon>
    </lineage>
</organism>
<accession>A0A2P2NP26</accession>
<sequence>MEKISLCFCGALI</sequence>